<dbReference type="InParanoid" id="A0A2P5A9G9"/>
<protein>
    <submittedName>
        <fullName evidence="2">Uncharacterized protein</fullName>
    </submittedName>
</protein>
<feature type="compositionally biased region" description="Basic and acidic residues" evidence="1">
    <location>
        <begin position="23"/>
        <end position="35"/>
    </location>
</feature>
<feature type="compositionally biased region" description="Polar residues" evidence="1">
    <location>
        <begin position="13"/>
        <end position="22"/>
    </location>
</feature>
<name>A0A2P5A9G9_TREOI</name>
<evidence type="ECO:0000256" key="1">
    <source>
        <dbReference type="SAM" id="MobiDB-lite"/>
    </source>
</evidence>
<comment type="caution">
    <text evidence="2">The sequence shown here is derived from an EMBL/GenBank/DDBJ whole genome shotgun (WGS) entry which is preliminary data.</text>
</comment>
<evidence type="ECO:0000313" key="2">
    <source>
        <dbReference type="EMBL" id="PON33182.1"/>
    </source>
</evidence>
<dbReference type="Proteomes" id="UP000237000">
    <property type="component" value="Unassembled WGS sequence"/>
</dbReference>
<keyword evidence="3" id="KW-1185">Reference proteome</keyword>
<reference evidence="3" key="1">
    <citation type="submission" date="2016-06" db="EMBL/GenBank/DDBJ databases">
        <title>Parallel loss of symbiosis genes in relatives of nitrogen-fixing non-legume Parasponia.</title>
        <authorList>
            <person name="Van Velzen R."/>
            <person name="Holmer R."/>
            <person name="Bu F."/>
            <person name="Rutten L."/>
            <person name="Van Zeijl A."/>
            <person name="Liu W."/>
            <person name="Santuari L."/>
            <person name="Cao Q."/>
            <person name="Sharma T."/>
            <person name="Shen D."/>
            <person name="Roswanjaya Y."/>
            <person name="Wardhani T."/>
            <person name="Kalhor M.S."/>
            <person name="Jansen J."/>
            <person name="Van den Hoogen J."/>
            <person name="Gungor B."/>
            <person name="Hartog M."/>
            <person name="Hontelez J."/>
            <person name="Verver J."/>
            <person name="Yang W.-C."/>
            <person name="Schijlen E."/>
            <person name="Repin R."/>
            <person name="Schilthuizen M."/>
            <person name="Schranz E."/>
            <person name="Heidstra R."/>
            <person name="Miyata K."/>
            <person name="Fedorova E."/>
            <person name="Kohlen W."/>
            <person name="Bisseling T."/>
            <person name="Smit S."/>
            <person name="Geurts R."/>
        </authorList>
    </citation>
    <scope>NUCLEOTIDE SEQUENCE [LARGE SCALE GENOMIC DNA]</scope>
    <source>
        <strain evidence="3">cv. RG33-2</strain>
    </source>
</reference>
<dbReference type="AlphaFoldDB" id="A0A2P5A9G9"/>
<sequence>MTTTSRQEVESLEQVNILSPSHVNEEVDKTPEKAHSQSHSNWEIDKSLEKTLSLSTKLASKELLEECKIISPKNIAEETRPVPPNASPVKEIHPLCMPRGLL</sequence>
<evidence type="ECO:0000313" key="3">
    <source>
        <dbReference type="Proteomes" id="UP000237000"/>
    </source>
</evidence>
<dbReference type="EMBL" id="JXTC01001042">
    <property type="protein sequence ID" value="PON33182.1"/>
    <property type="molecule type" value="Genomic_DNA"/>
</dbReference>
<organism evidence="2 3">
    <name type="scientific">Trema orientale</name>
    <name type="common">Charcoal tree</name>
    <name type="synonym">Celtis orientalis</name>
    <dbReference type="NCBI Taxonomy" id="63057"/>
    <lineage>
        <taxon>Eukaryota</taxon>
        <taxon>Viridiplantae</taxon>
        <taxon>Streptophyta</taxon>
        <taxon>Embryophyta</taxon>
        <taxon>Tracheophyta</taxon>
        <taxon>Spermatophyta</taxon>
        <taxon>Magnoliopsida</taxon>
        <taxon>eudicotyledons</taxon>
        <taxon>Gunneridae</taxon>
        <taxon>Pentapetalae</taxon>
        <taxon>rosids</taxon>
        <taxon>fabids</taxon>
        <taxon>Rosales</taxon>
        <taxon>Cannabaceae</taxon>
        <taxon>Trema</taxon>
    </lineage>
</organism>
<accession>A0A2P5A9G9</accession>
<feature type="non-terminal residue" evidence="2">
    <location>
        <position position="102"/>
    </location>
</feature>
<feature type="region of interest" description="Disordered" evidence="1">
    <location>
        <begin position="78"/>
        <end position="102"/>
    </location>
</feature>
<gene>
    <name evidence="2" type="ORF">TorRG33x02_355450</name>
</gene>
<feature type="region of interest" description="Disordered" evidence="1">
    <location>
        <begin position="1"/>
        <end position="42"/>
    </location>
</feature>
<proteinExistence type="predicted"/>